<reference evidence="6" key="1">
    <citation type="journal article" date="2008" name="Nat. Genet.">
        <title>The Pristionchus pacificus genome provides a unique perspective on nematode lifestyle and parasitism.</title>
        <authorList>
            <person name="Dieterich C."/>
            <person name="Clifton S.W."/>
            <person name="Schuster L.N."/>
            <person name="Chinwalla A."/>
            <person name="Delehaunty K."/>
            <person name="Dinkelacker I."/>
            <person name="Fulton L."/>
            <person name="Fulton R."/>
            <person name="Godfrey J."/>
            <person name="Minx P."/>
            <person name="Mitreva M."/>
            <person name="Roeseler W."/>
            <person name="Tian H."/>
            <person name="Witte H."/>
            <person name="Yang S.P."/>
            <person name="Wilson R.K."/>
            <person name="Sommer R.J."/>
        </authorList>
    </citation>
    <scope>NUCLEOTIDE SEQUENCE [LARGE SCALE GENOMIC DNA]</scope>
    <source>
        <strain evidence="6">PS312</strain>
    </source>
</reference>
<organism evidence="5 6">
    <name type="scientific">Pristionchus pacificus</name>
    <name type="common">Parasitic nematode worm</name>
    <dbReference type="NCBI Taxonomy" id="54126"/>
    <lineage>
        <taxon>Eukaryota</taxon>
        <taxon>Metazoa</taxon>
        <taxon>Ecdysozoa</taxon>
        <taxon>Nematoda</taxon>
        <taxon>Chromadorea</taxon>
        <taxon>Rhabditida</taxon>
        <taxon>Rhabditina</taxon>
        <taxon>Diplogasteromorpha</taxon>
        <taxon>Diplogasteroidea</taxon>
        <taxon>Neodiplogasteridae</taxon>
        <taxon>Pristionchus</taxon>
    </lineage>
</organism>
<keyword evidence="2" id="KW-0812">Transmembrane</keyword>
<dbReference type="PROSITE" id="PS50262">
    <property type="entry name" value="G_PROTEIN_RECEP_F1_2"/>
    <property type="match status" value="2"/>
</dbReference>
<proteinExistence type="predicted"/>
<dbReference type="OrthoDB" id="5835292at2759"/>
<dbReference type="Gene3D" id="1.20.1070.10">
    <property type="entry name" value="Rhodopsin 7-helix transmembrane proteins"/>
    <property type="match status" value="2"/>
</dbReference>
<dbReference type="SUPFAM" id="SSF81321">
    <property type="entry name" value="Family A G protein-coupled receptor-like"/>
    <property type="match status" value="2"/>
</dbReference>
<keyword evidence="4" id="KW-0472">Membrane</keyword>
<evidence type="ECO:0000313" key="5">
    <source>
        <dbReference type="EnsemblMetazoa" id="PPA10205.1"/>
    </source>
</evidence>
<dbReference type="PANTHER" id="PTHR23017">
    <property type="entry name" value="SERPENTINE RECEPTOR, CLASS X"/>
    <property type="match status" value="1"/>
</dbReference>
<dbReference type="EnsemblMetazoa" id="PPA10205.1">
    <property type="protein sequence ID" value="PPA10205.1"/>
    <property type="gene ID" value="WBGene00099759"/>
</dbReference>
<evidence type="ECO:0000256" key="4">
    <source>
        <dbReference type="ARBA" id="ARBA00023136"/>
    </source>
</evidence>
<evidence type="ECO:0000256" key="1">
    <source>
        <dbReference type="ARBA" id="ARBA00004370"/>
    </source>
</evidence>
<dbReference type="GO" id="GO:0016020">
    <property type="term" value="C:membrane"/>
    <property type="evidence" value="ECO:0007669"/>
    <property type="project" value="UniProtKB-SubCell"/>
</dbReference>
<evidence type="ECO:0000256" key="2">
    <source>
        <dbReference type="ARBA" id="ARBA00022692"/>
    </source>
</evidence>
<sequence length="830" mass="92631">MPCAFGMMALEIISLLFYVGMLFKFNDFRKYTKSGASDVKRMTRGVLKTTLAACCISVGPWFLVIFGLGTYVSYWTRNAPLIDGNYFSATLRFINAFNNIRFLVSGSVKACQARKSTNGTGSSVAPPVTKMGFDDTFSIALTIANEVIMYVTLPLHIRLLYVLMKPSSKKDLDVSFHTLMMNTTLANLLFSLECCIILEPSASGIFFDFYNIMGPIFAKIDLIKVTILVMLGSVLHLVLAMNRFSAIAFPMKHQKLWSGRKLFWFCVCMWTVGFIVSIPLILPGSTAHTIGVNLYGARSVDFTFLGNYYLIYSMGSCFATVFVEVLTLLFYIGMLFKFNDFRKMSKSGAADVKRMTRGVLRTTLAACCISVGPWFLIIFAMLVYIHLLLDDRLAAHYGQLLRGGIEIPQRGQQHSFPGQRQRKGVPGAKIDHRHGQFRACSDLNRKFINAFNNVLTPWIMLIAFSNIRFLVSGSVKACQARKSTNGTGSSVAPPVTKMGFDDSFSIALIIANEVIMYVTLPLHIRLLYVLMKPSSKKDLDASFHTLMMNTTIANLLFSLDCCIILEPSASGIFFDFYNIVGPIFAKVELIKVTILVLLGSVLHLVLAMNRFSAIAFPIKHQKLWSGRILFWFCVGMWTVGFIVSIPLILPGSTAHTIGVNLYGVRSVEFTFLGNYYLIYSMGSSFATVFVEVLTLLFYIGMLFKFNDFRKISKSGAADVKRMTRGVLRTALAACCISVGQYFIAFFSRPWFLVIFGMMVYVSYWTTGMPLIMGNYFSAVLRFLNAVNNVLTPWVMLIAFSNIRYLVSGSAKACQARKSTTATGSSVLTRI</sequence>
<keyword evidence="6" id="KW-1185">Reference proteome</keyword>
<accession>A0A2A6B6G8</accession>
<reference evidence="5" key="2">
    <citation type="submission" date="2022-06" db="UniProtKB">
        <authorList>
            <consortium name="EnsemblMetazoa"/>
        </authorList>
    </citation>
    <scope>IDENTIFICATION</scope>
    <source>
        <strain evidence="5">PS312</strain>
    </source>
</reference>
<comment type="subcellular location">
    <subcellularLocation>
        <location evidence="1">Membrane</location>
    </subcellularLocation>
</comment>
<name>A0A2A6B6G8_PRIPA</name>
<dbReference type="PANTHER" id="PTHR23017:SF3">
    <property type="entry name" value="G-PROTEIN COUPLED RECEPTORS FAMILY 1 PROFILE DOMAIN-CONTAINING PROTEIN"/>
    <property type="match status" value="1"/>
</dbReference>
<keyword evidence="3" id="KW-1133">Transmembrane helix</keyword>
<dbReference type="InterPro" id="IPR017452">
    <property type="entry name" value="GPCR_Rhodpsn_7TM"/>
</dbReference>
<dbReference type="InterPro" id="IPR019426">
    <property type="entry name" value="7TM_GPCR_serpentine_rcpt_Srv"/>
</dbReference>
<dbReference type="AlphaFoldDB" id="A0A2A6B6G8"/>
<dbReference type="CDD" id="cd00637">
    <property type="entry name" value="7tm_classA_rhodopsin-like"/>
    <property type="match status" value="2"/>
</dbReference>
<accession>A0A8R1U7M4</accession>
<protein>
    <submittedName>
        <fullName evidence="5">G protein-coupled receptor</fullName>
    </submittedName>
</protein>
<dbReference type="Proteomes" id="UP000005239">
    <property type="component" value="Unassembled WGS sequence"/>
</dbReference>
<gene>
    <name evidence="5" type="primary">WBGene00099759</name>
</gene>
<evidence type="ECO:0000313" key="6">
    <source>
        <dbReference type="Proteomes" id="UP000005239"/>
    </source>
</evidence>
<evidence type="ECO:0000256" key="3">
    <source>
        <dbReference type="ARBA" id="ARBA00022989"/>
    </source>
</evidence>
<dbReference type="Pfam" id="PF10323">
    <property type="entry name" value="7TM_GPCR_Srv"/>
    <property type="match status" value="2"/>
</dbReference>